<sequence>MQYLRIVLIPGKHCSYFPYNPQMLDTTVELSVAIYELYNKNNELQHHYIIIHLKKEVKILELRQLLVDL</sequence>
<protein>
    <submittedName>
        <fullName evidence="2">Uncharacterized protein</fullName>
    </submittedName>
</protein>
<accession>A0A1I7X336</accession>
<reference evidence="2" key="1">
    <citation type="submission" date="2016-11" db="UniProtKB">
        <authorList>
            <consortium name="WormBaseParasite"/>
        </authorList>
    </citation>
    <scope>IDENTIFICATION</scope>
</reference>
<dbReference type="AlphaFoldDB" id="A0A1I7X336"/>
<name>A0A1I7X336_HETBA</name>
<organism evidence="1 2">
    <name type="scientific">Heterorhabditis bacteriophora</name>
    <name type="common">Entomopathogenic nematode worm</name>
    <dbReference type="NCBI Taxonomy" id="37862"/>
    <lineage>
        <taxon>Eukaryota</taxon>
        <taxon>Metazoa</taxon>
        <taxon>Ecdysozoa</taxon>
        <taxon>Nematoda</taxon>
        <taxon>Chromadorea</taxon>
        <taxon>Rhabditida</taxon>
        <taxon>Rhabditina</taxon>
        <taxon>Rhabditomorpha</taxon>
        <taxon>Strongyloidea</taxon>
        <taxon>Heterorhabditidae</taxon>
        <taxon>Heterorhabditis</taxon>
    </lineage>
</organism>
<dbReference type="WBParaSite" id="Hba_11799">
    <property type="protein sequence ID" value="Hba_11799"/>
    <property type="gene ID" value="Hba_11799"/>
</dbReference>
<dbReference type="Proteomes" id="UP000095283">
    <property type="component" value="Unplaced"/>
</dbReference>
<keyword evidence="1" id="KW-1185">Reference proteome</keyword>
<proteinExistence type="predicted"/>
<evidence type="ECO:0000313" key="1">
    <source>
        <dbReference type="Proteomes" id="UP000095283"/>
    </source>
</evidence>
<evidence type="ECO:0000313" key="2">
    <source>
        <dbReference type="WBParaSite" id="Hba_11799"/>
    </source>
</evidence>